<dbReference type="RefSeq" id="WP_284874826.1">
    <property type="nucleotide sequence ID" value="NZ_CP126970.1"/>
</dbReference>
<dbReference type="Gene3D" id="3.40.960.10">
    <property type="entry name" value="VSR Endonuclease"/>
    <property type="match status" value="1"/>
</dbReference>
<reference evidence="1 2" key="1">
    <citation type="submission" date="2023-05" db="EMBL/GenBank/DDBJ databases">
        <title>Corynebacterium suedekumii sp. nov. and Corynebacterium breve sp. nov. isolated from raw cow's milk.</title>
        <authorList>
            <person name="Baer M.K."/>
            <person name="Mehl L."/>
            <person name="Hellmuth R."/>
            <person name="Marke G."/>
            <person name="Lipski A."/>
        </authorList>
    </citation>
    <scope>NUCLEOTIDE SEQUENCE [LARGE SCALE GENOMIC DNA]</scope>
    <source>
        <strain evidence="1 2">LM112</strain>
    </source>
</reference>
<evidence type="ECO:0008006" key="3">
    <source>
        <dbReference type="Google" id="ProtNLM"/>
    </source>
</evidence>
<protein>
    <recommendedName>
        <fullName evidence="3">DUF559 domain-containing protein</fullName>
    </recommendedName>
</protein>
<keyword evidence="2" id="KW-1185">Reference proteome</keyword>
<dbReference type="EMBL" id="CP126970">
    <property type="protein sequence ID" value="WIM70236.1"/>
    <property type="molecule type" value="Genomic_DNA"/>
</dbReference>
<evidence type="ECO:0000313" key="2">
    <source>
        <dbReference type="Proteomes" id="UP001238805"/>
    </source>
</evidence>
<gene>
    <name evidence="1" type="ORF">QP029_13885</name>
</gene>
<dbReference type="Proteomes" id="UP001238805">
    <property type="component" value="Chromosome"/>
</dbReference>
<proteinExistence type="predicted"/>
<organism evidence="1 2">
    <name type="scientific">Corynebacterium suedekumii</name>
    <dbReference type="NCBI Taxonomy" id="3049801"/>
    <lineage>
        <taxon>Bacteria</taxon>
        <taxon>Bacillati</taxon>
        <taxon>Actinomycetota</taxon>
        <taxon>Actinomycetes</taxon>
        <taxon>Mycobacteriales</taxon>
        <taxon>Corynebacteriaceae</taxon>
        <taxon>Corynebacterium</taxon>
    </lineage>
</organism>
<sequence length="168" mass="18599">MIQLVDRFRRATGLNGSQVIAGSFGLFQARRLQQIVDRSTGLSDSPQETALRLVLEQGTASLGVKLQQQIPIYKDGRIGEPGTKDAGAELLTIIDLADLPRRIAYMYDGEHHLDRSQRDRDAMITAELTRRGWLVIRISAGMLNDANTLIAQARESVATRDDITRLVG</sequence>
<accession>A0ABY8VML5</accession>
<evidence type="ECO:0000313" key="1">
    <source>
        <dbReference type="EMBL" id="WIM70236.1"/>
    </source>
</evidence>
<name>A0ABY8VML5_9CORY</name>